<sequence length="228" mass="24817">MTTSYPQQSAKRYDQLVTYGFGQTAARDGSMRLPARWIRGRRRGRIDTRRRGTYVGEGEGSYERSKVREVSAPSVAPRDGAASGRWGRRVPRPKKPRRDEPGKGARGGKGGWKMVGGSSGRKGGRVAVSSGTLSMDLESSARRTQRPFIDPANPALISLTITTHADGDALFETAILTAIPVDPEDAALLILGARPILNFLLDAPAEKALRITNKTLVNLTVAVRRRPR</sequence>
<evidence type="ECO:0000313" key="2">
    <source>
        <dbReference type="EMBL" id="EFN66045.1"/>
    </source>
</evidence>
<dbReference type="InParanoid" id="E2AKJ4"/>
<evidence type="ECO:0000256" key="1">
    <source>
        <dbReference type="SAM" id="MobiDB-lite"/>
    </source>
</evidence>
<feature type="compositionally biased region" description="Basic residues" evidence="1">
    <location>
        <begin position="86"/>
        <end position="96"/>
    </location>
</feature>
<keyword evidence="3" id="KW-1185">Reference proteome</keyword>
<gene>
    <name evidence="2" type="ORF">EAG_14543</name>
</gene>
<organism evidence="3">
    <name type="scientific">Camponotus floridanus</name>
    <name type="common">Florida carpenter ant</name>
    <dbReference type="NCBI Taxonomy" id="104421"/>
    <lineage>
        <taxon>Eukaryota</taxon>
        <taxon>Metazoa</taxon>
        <taxon>Ecdysozoa</taxon>
        <taxon>Arthropoda</taxon>
        <taxon>Hexapoda</taxon>
        <taxon>Insecta</taxon>
        <taxon>Pterygota</taxon>
        <taxon>Neoptera</taxon>
        <taxon>Endopterygota</taxon>
        <taxon>Hymenoptera</taxon>
        <taxon>Apocrita</taxon>
        <taxon>Aculeata</taxon>
        <taxon>Formicoidea</taxon>
        <taxon>Formicidae</taxon>
        <taxon>Formicinae</taxon>
        <taxon>Camponotus</taxon>
    </lineage>
</organism>
<feature type="region of interest" description="Disordered" evidence="1">
    <location>
        <begin position="49"/>
        <end position="125"/>
    </location>
</feature>
<name>E2AKJ4_CAMFO</name>
<accession>E2AKJ4</accession>
<protein>
    <submittedName>
        <fullName evidence="2">Uncharacterized protein</fullName>
    </submittedName>
</protein>
<proteinExistence type="predicted"/>
<dbReference type="AlphaFoldDB" id="E2AKJ4"/>
<reference evidence="2 3" key="1">
    <citation type="journal article" date="2010" name="Science">
        <title>Genomic comparison of the ants Camponotus floridanus and Harpegnathos saltator.</title>
        <authorList>
            <person name="Bonasio R."/>
            <person name="Zhang G."/>
            <person name="Ye C."/>
            <person name="Mutti N.S."/>
            <person name="Fang X."/>
            <person name="Qin N."/>
            <person name="Donahue G."/>
            <person name="Yang P."/>
            <person name="Li Q."/>
            <person name="Li C."/>
            <person name="Zhang P."/>
            <person name="Huang Z."/>
            <person name="Berger S.L."/>
            <person name="Reinberg D."/>
            <person name="Wang J."/>
            <person name="Liebig J."/>
        </authorList>
    </citation>
    <scope>NUCLEOTIDE SEQUENCE [LARGE SCALE GENOMIC DNA]</scope>
    <source>
        <strain evidence="3">C129</strain>
    </source>
</reference>
<dbReference type="Proteomes" id="UP000000311">
    <property type="component" value="Unassembled WGS sequence"/>
</dbReference>
<feature type="compositionally biased region" description="Gly residues" evidence="1">
    <location>
        <begin position="104"/>
        <end position="121"/>
    </location>
</feature>
<evidence type="ECO:0000313" key="3">
    <source>
        <dbReference type="Proteomes" id="UP000000311"/>
    </source>
</evidence>
<dbReference type="EMBL" id="GL440281">
    <property type="protein sequence ID" value="EFN66045.1"/>
    <property type="molecule type" value="Genomic_DNA"/>
</dbReference>